<proteinExistence type="predicted"/>
<dbReference type="PROSITE" id="PS50109">
    <property type="entry name" value="HIS_KIN"/>
    <property type="match status" value="1"/>
</dbReference>
<comment type="subcellular location">
    <subcellularLocation>
        <location evidence="2">Cell inner membrane</location>
        <topology evidence="2">Multi-pass membrane protein</topology>
    </subcellularLocation>
</comment>
<keyword evidence="7 20" id="KW-0808">Transferase</keyword>
<dbReference type="GO" id="GO:0005886">
    <property type="term" value="C:plasma membrane"/>
    <property type="evidence" value="ECO:0007669"/>
    <property type="project" value="UniProtKB-SubCell"/>
</dbReference>
<evidence type="ECO:0000256" key="15">
    <source>
        <dbReference type="ARBA" id="ARBA00059004"/>
    </source>
</evidence>
<keyword evidence="14 18" id="KW-0472">Membrane</keyword>
<keyword evidence="10" id="KW-0418">Kinase</keyword>
<keyword evidence="11" id="KW-0067">ATP-binding</keyword>
<keyword evidence="17" id="KW-0175">Coiled coil</keyword>
<evidence type="ECO:0000256" key="12">
    <source>
        <dbReference type="ARBA" id="ARBA00022989"/>
    </source>
</evidence>
<dbReference type="Gene3D" id="3.30.565.10">
    <property type="entry name" value="Histidine kinase-like ATPase, C-terminal domain"/>
    <property type="match status" value="1"/>
</dbReference>
<protein>
    <recommendedName>
        <fullName evidence="16">C4-dicarboxylate transport sensor protein DctB</fullName>
        <ecNumber evidence="3">2.7.13.3</ecNumber>
    </recommendedName>
</protein>
<evidence type="ECO:0000256" key="6">
    <source>
        <dbReference type="ARBA" id="ARBA00022553"/>
    </source>
</evidence>
<dbReference type="PANTHER" id="PTHR43065">
    <property type="entry name" value="SENSOR HISTIDINE KINASE"/>
    <property type="match status" value="1"/>
</dbReference>
<evidence type="ECO:0000256" key="18">
    <source>
        <dbReference type="SAM" id="Phobius"/>
    </source>
</evidence>
<evidence type="ECO:0000256" key="2">
    <source>
        <dbReference type="ARBA" id="ARBA00004429"/>
    </source>
</evidence>
<dbReference type="InterPro" id="IPR029151">
    <property type="entry name" value="Sensor-like_sf"/>
</dbReference>
<name>A0A1Y5RPU2_9RHOB</name>
<dbReference type="Gene3D" id="1.10.287.130">
    <property type="match status" value="1"/>
</dbReference>
<dbReference type="PIRSF" id="PIRSF036431">
    <property type="entry name" value="STHK_DctB"/>
    <property type="match status" value="1"/>
</dbReference>
<evidence type="ECO:0000256" key="14">
    <source>
        <dbReference type="ARBA" id="ARBA00023136"/>
    </source>
</evidence>
<dbReference type="InterPro" id="IPR003594">
    <property type="entry name" value="HATPase_dom"/>
</dbReference>
<feature type="transmembrane region" description="Helical" evidence="18">
    <location>
        <begin position="58"/>
        <end position="77"/>
    </location>
</feature>
<comment type="function">
    <text evidence="15">Member of the two-component regulatory system DctB/DctD involved in the transport of C4-dicarboxylates. DctB functions as a membrane-associated protein kinase that phosphorylates DctD in response to environmental signals.</text>
</comment>
<dbReference type="InterPro" id="IPR036890">
    <property type="entry name" value="HATPase_C_sf"/>
</dbReference>
<dbReference type="SUPFAM" id="SSF103190">
    <property type="entry name" value="Sensory domain-like"/>
    <property type="match status" value="1"/>
</dbReference>
<dbReference type="STRING" id="658057.SAMN04488032_10171"/>
<evidence type="ECO:0000256" key="8">
    <source>
        <dbReference type="ARBA" id="ARBA00022692"/>
    </source>
</evidence>
<dbReference type="Pfam" id="PF00512">
    <property type="entry name" value="HisKA"/>
    <property type="match status" value="1"/>
</dbReference>
<dbReference type="GO" id="GO:0000155">
    <property type="term" value="F:phosphorelay sensor kinase activity"/>
    <property type="evidence" value="ECO:0007669"/>
    <property type="project" value="InterPro"/>
</dbReference>
<dbReference type="FunFam" id="1.10.287.130:FF:000049">
    <property type="entry name" value="C4-dicarboxylate transport sensor protein DctB"/>
    <property type="match status" value="1"/>
</dbReference>
<dbReference type="InterPro" id="IPR005467">
    <property type="entry name" value="His_kinase_dom"/>
</dbReference>
<evidence type="ECO:0000256" key="16">
    <source>
        <dbReference type="ARBA" id="ARBA00073143"/>
    </source>
</evidence>
<keyword evidence="13" id="KW-0902">Two-component regulatory system</keyword>
<keyword evidence="8 18" id="KW-0812">Transmembrane</keyword>
<dbReference type="EMBL" id="FWFW01000001">
    <property type="protein sequence ID" value="SLN19819.1"/>
    <property type="molecule type" value="Genomic_DNA"/>
</dbReference>
<dbReference type="SUPFAM" id="SSF47384">
    <property type="entry name" value="Homodimeric domain of signal transducing histidine kinase"/>
    <property type="match status" value="1"/>
</dbReference>
<evidence type="ECO:0000313" key="21">
    <source>
        <dbReference type="Proteomes" id="UP000193307"/>
    </source>
</evidence>
<evidence type="ECO:0000259" key="19">
    <source>
        <dbReference type="PROSITE" id="PS50109"/>
    </source>
</evidence>
<evidence type="ECO:0000256" key="1">
    <source>
        <dbReference type="ARBA" id="ARBA00000085"/>
    </source>
</evidence>
<evidence type="ECO:0000256" key="3">
    <source>
        <dbReference type="ARBA" id="ARBA00012438"/>
    </source>
</evidence>
<evidence type="ECO:0000256" key="11">
    <source>
        <dbReference type="ARBA" id="ARBA00022840"/>
    </source>
</evidence>
<dbReference type="AlphaFoldDB" id="A0A1Y5RPU2"/>
<sequence>MLAQSGQVAITCETVKLGALLCKQEFLNCAHMNQSHDPSFTPLSDLHTNALRRRLVEVMVLLLVVIAIGLGVYALAFRSELDQAAGRAKADLALSTDRLRTGLERYRELSVILAEHPTVTSLILQRGGTNPELHDAAAQLLQRMADKTGSQSLVLVSNTGRVLAASQSSILPAGADAAFARAMNGALGVAHFVDGNGARRFVYAAPVFKPNGAAQGAVLVNVDVESIEWGWPADPFAVYFTDTDDVIFVTNRTELILAGGGAGDFPVARKRVIGGHDVWSMVAGPYIPASVLHISQPLPVVDMTGELLYDLAPVRTLAAMQAGMAGAIAFAFGAFLVLATERRRTLFEANTRLEASVATRTQALEIANRDLMREVTEREEAEARLKRAQADLVQAGKLSALGEMSAGISHELNQPLMAIRSFSENAQLFLERGNATKAGENLGRIADLSRRMGRIIKNLRAFARQENEAISDVDLSAVVDAALEMTMGKIHAGGVSIDWQPVPNTMVRGGDVRLQQVVMNLVSNAVDAVADSDLKQVSIALGVPDAHSDTAADMVRLSIRDTGGGIFEPEKIFEPFYSTKHVGAAQGMGLGLSISYGLIQSFGGTIQGHNPAGGGAEFVITLPAARAVTPLQETV</sequence>
<evidence type="ECO:0000256" key="7">
    <source>
        <dbReference type="ARBA" id="ARBA00022679"/>
    </source>
</evidence>
<reference evidence="20 21" key="1">
    <citation type="submission" date="2017-03" db="EMBL/GenBank/DDBJ databases">
        <authorList>
            <person name="Afonso C.L."/>
            <person name="Miller P.J."/>
            <person name="Scott M.A."/>
            <person name="Spackman E."/>
            <person name="Goraichik I."/>
            <person name="Dimitrov K.M."/>
            <person name="Suarez D.L."/>
            <person name="Swayne D.E."/>
        </authorList>
    </citation>
    <scope>NUCLEOTIDE SEQUENCE [LARGE SCALE GENOMIC DNA]</scope>
    <source>
        <strain evidence="20 21">CECT 7971</strain>
    </source>
</reference>
<dbReference type="InterPro" id="IPR003661">
    <property type="entry name" value="HisK_dim/P_dom"/>
</dbReference>
<dbReference type="CDD" id="cd00082">
    <property type="entry name" value="HisKA"/>
    <property type="match status" value="1"/>
</dbReference>
<keyword evidence="21" id="KW-1185">Reference proteome</keyword>
<evidence type="ECO:0000256" key="10">
    <source>
        <dbReference type="ARBA" id="ARBA00022777"/>
    </source>
</evidence>
<feature type="coiled-coil region" evidence="17">
    <location>
        <begin position="364"/>
        <end position="398"/>
    </location>
</feature>
<evidence type="ECO:0000256" key="4">
    <source>
        <dbReference type="ARBA" id="ARBA00022475"/>
    </source>
</evidence>
<evidence type="ECO:0000256" key="13">
    <source>
        <dbReference type="ARBA" id="ARBA00023012"/>
    </source>
</evidence>
<comment type="catalytic activity">
    <reaction evidence="1">
        <text>ATP + protein L-histidine = ADP + protein N-phospho-L-histidine.</text>
        <dbReference type="EC" id="2.7.13.3"/>
    </reaction>
</comment>
<evidence type="ECO:0000256" key="9">
    <source>
        <dbReference type="ARBA" id="ARBA00022741"/>
    </source>
</evidence>
<dbReference type="InterPro" id="IPR004358">
    <property type="entry name" value="Sig_transdc_His_kin-like_C"/>
</dbReference>
<dbReference type="InterPro" id="IPR017055">
    <property type="entry name" value="Sig_transdc_His_kinase_DctB"/>
</dbReference>
<dbReference type="SMART" id="SM00387">
    <property type="entry name" value="HATPase_c"/>
    <property type="match status" value="1"/>
</dbReference>
<gene>
    <name evidence="20" type="primary">dctB_1</name>
    <name evidence="20" type="ORF">PAM7971_00579</name>
</gene>
<feature type="domain" description="Histidine kinase" evidence="19">
    <location>
        <begin position="407"/>
        <end position="626"/>
    </location>
</feature>
<evidence type="ECO:0000256" key="5">
    <source>
        <dbReference type="ARBA" id="ARBA00022519"/>
    </source>
</evidence>
<dbReference type="SUPFAM" id="SSF55874">
    <property type="entry name" value="ATPase domain of HSP90 chaperone/DNA topoisomerase II/histidine kinase"/>
    <property type="match status" value="1"/>
</dbReference>
<dbReference type="Pfam" id="PF02518">
    <property type="entry name" value="HATPase_c"/>
    <property type="match status" value="1"/>
</dbReference>
<dbReference type="PANTHER" id="PTHR43065:SF46">
    <property type="entry name" value="C4-DICARBOXYLATE TRANSPORT SENSOR PROTEIN DCTB"/>
    <property type="match status" value="1"/>
</dbReference>
<accession>A0A1Y5RPU2</accession>
<evidence type="ECO:0000313" key="20">
    <source>
        <dbReference type="EMBL" id="SLN19819.1"/>
    </source>
</evidence>
<keyword evidence="4" id="KW-1003">Cell membrane</keyword>
<organism evidence="20 21">
    <name type="scientific">Pacificibacter marinus</name>
    <dbReference type="NCBI Taxonomy" id="658057"/>
    <lineage>
        <taxon>Bacteria</taxon>
        <taxon>Pseudomonadati</taxon>
        <taxon>Pseudomonadota</taxon>
        <taxon>Alphaproteobacteria</taxon>
        <taxon>Rhodobacterales</taxon>
        <taxon>Roseobacteraceae</taxon>
        <taxon>Pacificibacter</taxon>
    </lineage>
</organism>
<keyword evidence="12 18" id="KW-1133">Transmembrane helix</keyword>
<evidence type="ECO:0000256" key="17">
    <source>
        <dbReference type="SAM" id="Coils"/>
    </source>
</evidence>
<dbReference type="InterPro" id="IPR036097">
    <property type="entry name" value="HisK_dim/P_sf"/>
</dbReference>
<keyword evidence="9" id="KW-0547">Nucleotide-binding</keyword>
<keyword evidence="6" id="KW-0597">Phosphoprotein</keyword>
<feature type="transmembrane region" description="Helical" evidence="18">
    <location>
        <begin position="318"/>
        <end position="339"/>
    </location>
</feature>
<dbReference type="EC" id="2.7.13.3" evidence="3"/>
<keyword evidence="5" id="KW-0997">Cell inner membrane</keyword>
<dbReference type="PRINTS" id="PR00344">
    <property type="entry name" value="BCTRLSENSOR"/>
</dbReference>
<dbReference type="Proteomes" id="UP000193307">
    <property type="component" value="Unassembled WGS sequence"/>
</dbReference>
<dbReference type="Gene3D" id="3.30.450.20">
    <property type="entry name" value="PAS domain"/>
    <property type="match status" value="1"/>
</dbReference>
<dbReference type="SMART" id="SM00388">
    <property type="entry name" value="HisKA"/>
    <property type="match status" value="1"/>
</dbReference>
<dbReference type="GO" id="GO:0005524">
    <property type="term" value="F:ATP binding"/>
    <property type="evidence" value="ECO:0007669"/>
    <property type="project" value="UniProtKB-KW"/>
</dbReference>